<keyword evidence="2" id="KW-1185">Reference proteome</keyword>
<sequence>MESNLKSASEDTLKEQSLEMSPISKLLQNFIEDPADNFNTLAISSPVKDFAAPPVFTPSFGKKYNPYLN</sequence>
<dbReference type="AlphaFoldDB" id="A0A1R2BIE6"/>
<reference evidence="1 2" key="1">
    <citation type="submission" date="2016-11" db="EMBL/GenBank/DDBJ databases">
        <title>The macronuclear genome of Stentor coeruleus: a giant cell with tiny introns.</title>
        <authorList>
            <person name="Slabodnick M."/>
            <person name="Ruby J.G."/>
            <person name="Reiff S.B."/>
            <person name="Swart E.C."/>
            <person name="Gosai S."/>
            <person name="Prabakaran S."/>
            <person name="Witkowska E."/>
            <person name="Larue G.E."/>
            <person name="Fisher S."/>
            <person name="Freeman R.M."/>
            <person name="Gunawardena J."/>
            <person name="Chu W."/>
            <person name="Stover N.A."/>
            <person name="Gregory B.D."/>
            <person name="Nowacki M."/>
            <person name="Derisi J."/>
            <person name="Roy S.W."/>
            <person name="Marshall W.F."/>
            <person name="Sood P."/>
        </authorList>
    </citation>
    <scope>NUCLEOTIDE SEQUENCE [LARGE SCALE GENOMIC DNA]</scope>
    <source>
        <strain evidence="1">WM001</strain>
    </source>
</reference>
<evidence type="ECO:0000313" key="2">
    <source>
        <dbReference type="Proteomes" id="UP000187209"/>
    </source>
</evidence>
<accession>A0A1R2BIE6</accession>
<comment type="caution">
    <text evidence="1">The sequence shown here is derived from an EMBL/GenBank/DDBJ whole genome shotgun (WGS) entry which is preliminary data.</text>
</comment>
<gene>
    <name evidence="1" type="ORF">SteCoe_24135</name>
</gene>
<name>A0A1R2BIE6_9CILI</name>
<dbReference type="Proteomes" id="UP000187209">
    <property type="component" value="Unassembled WGS sequence"/>
</dbReference>
<proteinExistence type="predicted"/>
<organism evidence="1 2">
    <name type="scientific">Stentor coeruleus</name>
    <dbReference type="NCBI Taxonomy" id="5963"/>
    <lineage>
        <taxon>Eukaryota</taxon>
        <taxon>Sar</taxon>
        <taxon>Alveolata</taxon>
        <taxon>Ciliophora</taxon>
        <taxon>Postciliodesmatophora</taxon>
        <taxon>Heterotrichea</taxon>
        <taxon>Heterotrichida</taxon>
        <taxon>Stentoridae</taxon>
        <taxon>Stentor</taxon>
    </lineage>
</organism>
<evidence type="ECO:0000313" key="1">
    <source>
        <dbReference type="EMBL" id="OMJ76511.1"/>
    </source>
</evidence>
<dbReference type="EMBL" id="MPUH01000628">
    <property type="protein sequence ID" value="OMJ76511.1"/>
    <property type="molecule type" value="Genomic_DNA"/>
</dbReference>
<protein>
    <submittedName>
        <fullName evidence="1">Uncharacterized protein</fullName>
    </submittedName>
</protein>